<dbReference type="EMBL" id="JBHSFN010000005">
    <property type="protein sequence ID" value="MFC4586611.1"/>
    <property type="molecule type" value="Genomic_DNA"/>
</dbReference>
<evidence type="ECO:0000313" key="1">
    <source>
        <dbReference type="EMBL" id="MFC4586611.1"/>
    </source>
</evidence>
<dbReference type="RefSeq" id="WP_262841376.1">
    <property type="nucleotide sequence ID" value="NZ_JANZYP010000005.1"/>
</dbReference>
<name>A0ABV9EAN6_9ACTN</name>
<protein>
    <submittedName>
        <fullName evidence="1">Uncharacterized protein</fullName>
    </submittedName>
</protein>
<proteinExistence type="predicted"/>
<organism evidence="1 2">
    <name type="scientific">Sphaerisporangium corydalis</name>
    <dbReference type="NCBI Taxonomy" id="1441875"/>
    <lineage>
        <taxon>Bacteria</taxon>
        <taxon>Bacillati</taxon>
        <taxon>Actinomycetota</taxon>
        <taxon>Actinomycetes</taxon>
        <taxon>Streptosporangiales</taxon>
        <taxon>Streptosporangiaceae</taxon>
        <taxon>Sphaerisporangium</taxon>
    </lineage>
</organism>
<dbReference type="PROSITE" id="PS51257">
    <property type="entry name" value="PROKAR_LIPOPROTEIN"/>
    <property type="match status" value="1"/>
</dbReference>
<evidence type="ECO:0000313" key="2">
    <source>
        <dbReference type="Proteomes" id="UP001595891"/>
    </source>
</evidence>
<sequence>MKTHRIFRVVSEITLLLVLVAACTWGDKHSEAGAGAVREVQEIGVKMADVKSDFIESDTLVTSRYMVFDLEAPRAEDALRKGADNLRSKGWRVEVDRFPGSMYLISDQLGAAVLLEPLEQAFATGVNEEVKQAAEAARAKAGDPGSLLFVSLEALRS</sequence>
<accession>A0ABV9EAN6</accession>
<comment type="caution">
    <text evidence="1">The sequence shown here is derived from an EMBL/GenBank/DDBJ whole genome shotgun (WGS) entry which is preliminary data.</text>
</comment>
<reference evidence="2" key="1">
    <citation type="journal article" date="2019" name="Int. J. Syst. Evol. Microbiol.">
        <title>The Global Catalogue of Microorganisms (GCM) 10K type strain sequencing project: providing services to taxonomists for standard genome sequencing and annotation.</title>
        <authorList>
            <consortium name="The Broad Institute Genomics Platform"/>
            <consortium name="The Broad Institute Genome Sequencing Center for Infectious Disease"/>
            <person name="Wu L."/>
            <person name="Ma J."/>
        </authorList>
    </citation>
    <scope>NUCLEOTIDE SEQUENCE [LARGE SCALE GENOMIC DNA]</scope>
    <source>
        <strain evidence="2">CCUG 49560</strain>
    </source>
</reference>
<gene>
    <name evidence="1" type="ORF">ACFO8L_11035</name>
</gene>
<dbReference type="Proteomes" id="UP001595891">
    <property type="component" value="Unassembled WGS sequence"/>
</dbReference>
<keyword evidence="2" id="KW-1185">Reference proteome</keyword>